<gene>
    <name evidence="1" type="ORF">ABT39_MTgene3731</name>
</gene>
<name>A0A101M1H5_PICGL</name>
<reference evidence="1" key="1">
    <citation type="journal article" date="2015" name="Genome Biol. Evol.">
        <title>Organellar Genomes of White Spruce (Picea glauca): Assembly and Annotation.</title>
        <authorList>
            <person name="Jackman S.D."/>
            <person name="Warren R.L."/>
            <person name="Gibb E.A."/>
            <person name="Vandervalk B.P."/>
            <person name="Mohamadi H."/>
            <person name="Chu J."/>
            <person name="Raymond A."/>
            <person name="Pleasance S."/>
            <person name="Coope R."/>
            <person name="Wildung M.R."/>
            <person name="Ritland C.E."/>
            <person name="Bousquet J."/>
            <person name="Jones S.J."/>
            <person name="Bohlmann J."/>
            <person name="Birol I."/>
        </authorList>
    </citation>
    <scope>NUCLEOTIDE SEQUENCE [LARGE SCALE GENOMIC DNA]</scope>
    <source>
        <tissue evidence="1">Flushing bud</tissue>
    </source>
</reference>
<proteinExistence type="predicted"/>
<comment type="caution">
    <text evidence="1">The sequence shown here is derived from an EMBL/GenBank/DDBJ whole genome shotgun (WGS) entry which is preliminary data.</text>
</comment>
<dbReference type="EMBL" id="LKAM01000003">
    <property type="protein sequence ID" value="KUM49182.1"/>
    <property type="molecule type" value="Genomic_DNA"/>
</dbReference>
<evidence type="ECO:0000313" key="1">
    <source>
        <dbReference type="EMBL" id="KUM49182.1"/>
    </source>
</evidence>
<protein>
    <submittedName>
        <fullName evidence="1">Uncharacterized protein</fullName>
    </submittedName>
</protein>
<accession>A0A101M1H5</accession>
<geneLocation type="mitochondrion" evidence="1"/>
<sequence>MSWDRAERQARIDLVNSPLTEKRNPFPAALTNEKAPKVHELLDYIVYNHTQNHNGYLTCQGTGGCAPPNSNLLTLVI</sequence>
<organism evidence="1">
    <name type="scientific">Picea glauca</name>
    <name type="common">White spruce</name>
    <name type="synonym">Pinus glauca</name>
    <dbReference type="NCBI Taxonomy" id="3330"/>
    <lineage>
        <taxon>Eukaryota</taxon>
        <taxon>Viridiplantae</taxon>
        <taxon>Streptophyta</taxon>
        <taxon>Embryophyta</taxon>
        <taxon>Tracheophyta</taxon>
        <taxon>Spermatophyta</taxon>
        <taxon>Pinopsida</taxon>
        <taxon>Pinidae</taxon>
        <taxon>Conifers I</taxon>
        <taxon>Pinales</taxon>
        <taxon>Pinaceae</taxon>
        <taxon>Picea</taxon>
    </lineage>
</organism>
<keyword evidence="1" id="KW-0496">Mitochondrion</keyword>
<dbReference type="AlphaFoldDB" id="A0A101M1H5"/>